<evidence type="ECO:0000259" key="8">
    <source>
        <dbReference type="PROSITE" id="PS50192"/>
    </source>
</evidence>
<feature type="domain" description="HAMP" evidence="9">
    <location>
        <begin position="192"/>
        <end position="244"/>
    </location>
</feature>
<evidence type="ECO:0000256" key="6">
    <source>
        <dbReference type="SAM" id="Phobius"/>
    </source>
</evidence>
<sequence>MVTLVVATISILSLQAFNTALRDAKLASQRALDAANLNQIVTSVVVESRGIYAAKDTQDAKKYEVRLKKNLDAMNALLKSWAPRVPASERAAFDKILADAASFTILRNELGRLGTEVSPKAAADQGFNEANRANRQAFQDSIDKLVGTAAAEVEAIDRSTDSLYAERFQLLLFLAVGGTLGGLLIGGFVGNREIARPLAGVSQAIRRLSEGDLALPAVKPRRDEIGEIWTSMQVFSATMKEAADLRASQDQAAGIASQRRRGERNELADRFQGSVGNLVGTLAGSAAEMELTARSMAANADQTNHQSTAVMNAANETAMNVQAVAAATEELAATANEIGAQVSQTSAAAAGAVESARRTTERVRVLADSASRIGDVVALISDIASQTNLLALNATIEAARAGEAGRGFAVVAAEVKGLAAQTAKATDEITAQIATIQEATRDTVGAIEEIGSTIGSVHTIAMGVAAAVEQQQVATQEIARSVNDAARGTQAVTETIADVQVAAVQTGAGASQVLAAAEQLTRQSTSLGHEVEVFVGGIRAA</sequence>
<keyword evidence="6" id="KW-0472">Membrane</keyword>
<keyword evidence="6" id="KW-1133">Transmembrane helix</keyword>
<dbReference type="PROSITE" id="PS50885">
    <property type="entry name" value="HAMP"/>
    <property type="match status" value="1"/>
</dbReference>
<comment type="similarity">
    <text evidence="4">Belongs to the methyl-accepting chemotaxis (MCP) protein family.</text>
</comment>
<dbReference type="GO" id="GO:0006935">
    <property type="term" value="P:chemotaxis"/>
    <property type="evidence" value="ECO:0007669"/>
    <property type="project" value="InterPro"/>
</dbReference>
<proteinExistence type="inferred from homology"/>
<feature type="transmembrane region" description="Helical" evidence="6">
    <location>
        <begin position="168"/>
        <end position="189"/>
    </location>
</feature>
<keyword evidence="2" id="KW-0997">Cell inner membrane</keyword>
<reference evidence="10" key="1">
    <citation type="submission" date="2019-12" db="EMBL/GenBank/DDBJ databases">
        <authorList>
            <person name="Cremers G."/>
        </authorList>
    </citation>
    <scope>NUCLEOTIDE SEQUENCE</scope>
    <source>
        <strain evidence="10">Mbul1</strain>
    </source>
</reference>
<dbReference type="GO" id="GO:0007165">
    <property type="term" value="P:signal transduction"/>
    <property type="evidence" value="ECO:0007669"/>
    <property type="project" value="UniProtKB-KW"/>
</dbReference>
<dbReference type="InterPro" id="IPR003660">
    <property type="entry name" value="HAMP_dom"/>
</dbReference>
<organism evidence="10">
    <name type="scientific">Methylobacterium bullatum</name>
    <dbReference type="NCBI Taxonomy" id="570505"/>
    <lineage>
        <taxon>Bacteria</taxon>
        <taxon>Pseudomonadati</taxon>
        <taxon>Pseudomonadota</taxon>
        <taxon>Alphaproteobacteria</taxon>
        <taxon>Hyphomicrobiales</taxon>
        <taxon>Methylobacteriaceae</taxon>
        <taxon>Methylobacterium</taxon>
    </lineage>
</organism>
<evidence type="ECO:0000259" key="9">
    <source>
        <dbReference type="PROSITE" id="PS50885"/>
    </source>
</evidence>
<dbReference type="GO" id="GO:0004888">
    <property type="term" value="F:transmembrane signaling receptor activity"/>
    <property type="evidence" value="ECO:0007669"/>
    <property type="project" value="InterPro"/>
</dbReference>
<dbReference type="InterPro" id="IPR000727">
    <property type="entry name" value="T_SNARE_dom"/>
</dbReference>
<dbReference type="PROSITE" id="PS50192">
    <property type="entry name" value="T_SNARE"/>
    <property type="match status" value="1"/>
</dbReference>
<evidence type="ECO:0000313" key="10">
    <source>
        <dbReference type="EMBL" id="CAA2103703.1"/>
    </source>
</evidence>
<name>A0A679JAV5_9HYPH</name>
<feature type="domain" description="T-SNARE coiled-coil homology" evidence="8">
    <location>
        <begin position="437"/>
        <end position="499"/>
    </location>
</feature>
<feature type="domain" description="Methyl-accepting transducer" evidence="7">
    <location>
        <begin position="285"/>
        <end position="521"/>
    </location>
</feature>
<dbReference type="InterPro" id="IPR004090">
    <property type="entry name" value="Chemotax_Me-accpt_rcpt"/>
</dbReference>
<dbReference type="Pfam" id="PF00672">
    <property type="entry name" value="HAMP"/>
    <property type="match status" value="1"/>
</dbReference>
<keyword evidence="3 5" id="KW-0807">Transducer</keyword>
<dbReference type="SMART" id="SM00304">
    <property type="entry name" value="HAMP"/>
    <property type="match status" value="1"/>
</dbReference>
<dbReference type="Pfam" id="PF00015">
    <property type="entry name" value="MCPsignal"/>
    <property type="match status" value="1"/>
</dbReference>
<dbReference type="PANTHER" id="PTHR32089">
    <property type="entry name" value="METHYL-ACCEPTING CHEMOTAXIS PROTEIN MCPB"/>
    <property type="match status" value="1"/>
</dbReference>
<dbReference type="GO" id="GO:0005886">
    <property type="term" value="C:plasma membrane"/>
    <property type="evidence" value="ECO:0007669"/>
    <property type="project" value="UniProtKB-SubCell"/>
</dbReference>
<dbReference type="EMBL" id="LR743504">
    <property type="protein sequence ID" value="CAA2103703.1"/>
    <property type="molecule type" value="Genomic_DNA"/>
</dbReference>
<dbReference type="InterPro" id="IPR004089">
    <property type="entry name" value="MCPsignal_dom"/>
</dbReference>
<keyword evidence="6" id="KW-0812">Transmembrane</keyword>
<evidence type="ECO:0000256" key="3">
    <source>
        <dbReference type="ARBA" id="ARBA00023224"/>
    </source>
</evidence>
<evidence type="ECO:0000259" key="7">
    <source>
        <dbReference type="PROSITE" id="PS50111"/>
    </source>
</evidence>
<dbReference type="SUPFAM" id="SSF58104">
    <property type="entry name" value="Methyl-accepting chemotaxis protein (MCP) signaling domain"/>
    <property type="match status" value="1"/>
</dbReference>
<evidence type="ECO:0000256" key="5">
    <source>
        <dbReference type="PROSITE-ProRule" id="PRU00284"/>
    </source>
</evidence>
<evidence type="ECO:0000256" key="1">
    <source>
        <dbReference type="ARBA" id="ARBA00004429"/>
    </source>
</evidence>
<evidence type="ECO:0000256" key="4">
    <source>
        <dbReference type="ARBA" id="ARBA00029447"/>
    </source>
</evidence>
<keyword evidence="2" id="KW-1003">Cell membrane</keyword>
<evidence type="ECO:0000256" key="2">
    <source>
        <dbReference type="ARBA" id="ARBA00022519"/>
    </source>
</evidence>
<dbReference type="CDD" id="cd06225">
    <property type="entry name" value="HAMP"/>
    <property type="match status" value="1"/>
</dbReference>
<dbReference type="AlphaFoldDB" id="A0A679JAV5"/>
<accession>A0A679JAV5</accession>
<dbReference type="PRINTS" id="PR00260">
    <property type="entry name" value="CHEMTRNSDUCR"/>
</dbReference>
<comment type="subcellular location">
    <subcellularLocation>
        <location evidence="1">Cell inner membrane</location>
        <topology evidence="1">Multi-pass membrane protein</topology>
    </subcellularLocation>
</comment>
<dbReference type="SMART" id="SM00283">
    <property type="entry name" value="MA"/>
    <property type="match status" value="1"/>
</dbReference>
<dbReference type="PANTHER" id="PTHR32089:SF112">
    <property type="entry name" value="LYSOZYME-LIKE PROTEIN-RELATED"/>
    <property type="match status" value="1"/>
</dbReference>
<protein>
    <submittedName>
        <fullName evidence="10">Methyl-accepting chemotaxis protein McpS</fullName>
    </submittedName>
</protein>
<dbReference type="Gene3D" id="1.10.287.950">
    <property type="entry name" value="Methyl-accepting chemotaxis protein"/>
    <property type="match status" value="1"/>
</dbReference>
<gene>
    <name evidence="10" type="primary">mcpS</name>
    <name evidence="10" type="ORF">MBUL_02330</name>
</gene>
<dbReference type="Gene3D" id="6.10.340.10">
    <property type="match status" value="1"/>
</dbReference>
<dbReference type="PROSITE" id="PS50111">
    <property type="entry name" value="CHEMOTAXIS_TRANSDUC_2"/>
    <property type="match status" value="1"/>
</dbReference>